<dbReference type="Gene3D" id="3.40.50.720">
    <property type="entry name" value="NAD(P)-binding Rossmann-like Domain"/>
    <property type="match status" value="1"/>
</dbReference>
<reference evidence="2" key="1">
    <citation type="submission" date="2017-03" db="EMBL/GenBank/DDBJ databases">
        <authorList>
            <person name="Sharma R."/>
            <person name="Thines M."/>
        </authorList>
    </citation>
    <scope>NUCLEOTIDE SEQUENCE [LARGE SCALE GENOMIC DNA]</scope>
</reference>
<accession>A0A1W5D5T6</accession>
<dbReference type="AlphaFoldDB" id="A0A1W5D5T6"/>
<organism evidence="1 2">
    <name type="scientific">Lasallia pustulata</name>
    <dbReference type="NCBI Taxonomy" id="136370"/>
    <lineage>
        <taxon>Eukaryota</taxon>
        <taxon>Fungi</taxon>
        <taxon>Dikarya</taxon>
        <taxon>Ascomycota</taxon>
        <taxon>Pezizomycotina</taxon>
        <taxon>Lecanoromycetes</taxon>
        <taxon>OSLEUM clade</taxon>
        <taxon>Umbilicariomycetidae</taxon>
        <taxon>Umbilicariales</taxon>
        <taxon>Umbilicariaceae</taxon>
        <taxon>Lasallia</taxon>
    </lineage>
</organism>
<protein>
    <submittedName>
        <fullName evidence="1">Zinc alcohol</fullName>
    </submittedName>
</protein>
<keyword evidence="2" id="KW-1185">Reference proteome</keyword>
<dbReference type="Pfam" id="PF13602">
    <property type="entry name" value="ADH_zinc_N_2"/>
    <property type="match status" value="1"/>
</dbReference>
<dbReference type="Proteomes" id="UP000192927">
    <property type="component" value="Unassembled WGS sequence"/>
</dbReference>
<dbReference type="Gene3D" id="3.90.180.10">
    <property type="entry name" value="Medium-chain alcohol dehydrogenases, catalytic domain"/>
    <property type="match status" value="1"/>
</dbReference>
<name>A0A1W5D5T6_9LECA</name>
<dbReference type="EMBL" id="FWEW01002465">
    <property type="protein sequence ID" value="SLM38391.1"/>
    <property type="molecule type" value="Genomic_DNA"/>
</dbReference>
<sequence>MQRIGKWMQEGKVKSIIDEKFKFEDAPAAFKKLKTGRARGKIVSYEKAALRGGRAITYNKQKLERKGSFSLGKATELASPFENWFKTVPQS</sequence>
<proteinExistence type="predicted"/>
<evidence type="ECO:0000313" key="1">
    <source>
        <dbReference type="EMBL" id="SLM38391.1"/>
    </source>
</evidence>
<evidence type="ECO:0000313" key="2">
    <source>
        <dbReference type="Proteomes" id="UP000192927"/>
    </source>
</evidence>